<reference evidence="3" key="2">
    <citation type="journal article" date="2023" name="Nat. Commun.">
        <title>Cultivation of marine bacteria of the SAR202 clade.</title>
        <authorList>
            <person name="Lim Y."/>
            <person name="Seo J.H."/>
            <person name="Giovannoni S.J."/>
            <person name="Kang I."/>
            <person name="Cho J.C."/>
        </authorList>
    </citation>
    <scope>NUCLEOTIDE SEQUENCE</scope>
    <source>
        <strain evidence="3">JH1073</strain>
    </source>
</reference>
<dbReference type="AlphaFoldDB" id="A0AAJ6CVP0"/>
<gene>
    <name evidence="2" type="ORF">GKO46_10085</name>
    <name evidence="3" type="ORF">GKO48_11460</name>
</gene>
<dbReference type="Proteomes" id="UP001321249">
    <property type="component" value="Unassembled WGS sequence"/>
</dbReference>
<reference evidence="4 5" key="1">
    <citation type="submission" date="2019-11" db="EMBL/GenBank/DDBJ databases">
        <authorList>
            <person name="Cho J.-C."/>
        </authorList>
    </citation>
    <scope>NUCLEOTIDE SEQUENCE [LARGE SCALE GENOMIC DNA]</scope>
    <source>
        <strain evidence="3 4">JH1073</strain>
        <strain evidence="2 5">JH702</strain>
    </source>
</reference>
<feature type="signal peptide" evidence="1">
    <location>
        <begin position="1"/>
        <end position="28"/>
    </location>
</feature>
<name>A0AAJ6CVP0_9CHLR</name>
<reference evidence="4" key="3">
    <citation type="submission" date="2023-06" db="EMBL/GenBank/DDBJ databases">
        <title>Pangenomics reveal diversification of enzyme families and niche specialization in globally abundant SAR202 bacteria.</title>
        <authorList>
            <person name="Saw J.H.W."/>
        </authorList>
    </citation>
    <scope>NUCLEOTIDE SEQUENCE [LARGE SCALE GENOMIC DNA]</scope>
    <source>
        <strain evidence="4">JH1073</strain>
    </source>
</reference>
<evidence type="ECO:0000313" key="4">
    <source>
        <dbReference type="Proteomes" id="UP001219901"/>
    </source>
</evidence>
<accession>A0AAJ6CVP0</accession>
<sequence length="133" mass="12864">MRNRIYLGLAAIVLMMAFSVSTTSYVSANEGKSAAAGGNVCISVNGHDAGNPNGTANCSSVDGGTETNRAMAFGDGASARAGSIDTDSGNTAIATGDGARASAAFGDNNTAIATGDCDALAFGGGVTDSCTAP</sequence>
<keyword evidence="1" id="KW-0732">Signal</keyword>
<dbReference type="Proteomes" id="UP001219901">
    <property type="component" value="Chromosome"/>
</dbReference>
<feature type="chain" id="PRO_5042521763" evidence="1">
    <location>
        <begin position="29"/>
        <end position="133"/>
    </location>
</feature>
<proteinExistence type="predicted"/>
<keyword evidence="4" id="KW-1185">Reference proteome</keyword>
<evidence type="ECO:0000313" key="2">
    <source>
        <dbReference type="EMBL" id="MDG0867417.1"/>
    </source>
</evidence>
<dbReference type="EMBL" id="CP046147">
    <property type="protein sequence ID" value="WFG40205.1"/>
    <property type="molecule type" value="Genomic_DNA"/>
</dbReference>
<protein>
    <submittedName>
        <fullName evidence="3">Uncharacterized protein</fullName>
    </submittedName>
</protein>
<dbReference type="RefSeq" id="WP_342825765.1">
    <property type="nucleotide sequence ID" value="NZ_CP046146.1"/>
</dbReference>
<dbReference type="EMBL" id="WMBE01000003">
    <property type="protein sequence ID" value="MDG0867417.1"/>
    <property type="molecule type" value="Genomic_DNA"/>
</dbReference>
<evidence type="ECO:0000313" key="3">
    <source>
        <dbReference type="EMBL" id="WFG40205.1"/>
    </source>
</evidence>
<evidence type="ECO:0000256" key="1">
    <source>
        <dbReference type="SAM" id="SignalP"/>
    </source>
</evidence>
<evidence type="ECO:0000313" key="5">
    <source>
        <dbReference type="Proteomes" id="UP001321249"/>
    </source>
</evidence>
<organism evidence="3 4">
    <name type="scientific">Candidatus Lucifugimonas marina</name>
    <dbReference type="NCBI Taxonomy" id="3038979"/>
    <lineage>
        <taxon>Bacteria</taxon>
        <taxon>Bacillati</taxon>
        <taxon>Chloroflexota</taxon>
        <taxon>Dehalococcoidia</taxon>
        <taxon>SAR202 cluster</taxon>
        <taxon>Candidatus Lucifugimonadales</taxon>
        <taxon>Candidatus Lucifugimonadaceae</taxon>
        <taxon>Candidatus Lucifugimonas</taxon>
    </lineage>
</organism>